<evidence type="ECO:0000313" key="2">
    <source>
        <dbReference type="EMBL" id="MBB4483561.1"/>
    </source>
</evidence>
<gene>
    <name evidence="2" type="ORF">GGE46_006187</name>
    <name evidence="3" type="ORF">GGE57_006173</name>
</gene>
<dbReference type="Proteomes" id="UP000523431">
    <property type="component" value="Unassembled WGS sequence"/>
</dbReference>
<dbReference type="EMBL" id="JACIHU010000030">
    <property type="protein sequence ID" value="MBB4483561.1"/>
    <property type="molecule type" value="Genomic_DNA"/>
</dbReference>
<name>A0A7W6ZNJ0_RHIET</name>
<dbReference type="Proteomes" id="UP000557344">
    <property type="component" value="Unassembled WGS sequence"/>
</dbReference>
<organism evidence="3 4">
    <name type="scientific">Rhizobium etli</name>
    <dbReference type="NCBI Taxonomy" id="29449"/>
    <lineage>
        <taxon>Bacteria</taxon>
        <taxon>Pseudomonadati</taxon>
        <taxon>Pseudomonadota</taxon>
        <taxon>Alphaproteobacteria</taxon>
        <taxon>Hyphomicrobiales</taxon>
        <taxon>Rhizobiaceae</taxon>
        <taxon>Rhizobium/Agrobacterium group</taxon>
        <taxon>Rhizobium</taxon>
    </lineage>
</organism>
<evidence type="ECO:0000256" key="1">
    <source>
        <dbReference type="SAM" id="MobiDB-lite"/>
    </source>
</evidence>
<dbReference type="EMBL" id="JACIID010000030">
    <property type="protein sequence ID" value="MBB4539379.1"/>
    <property type="molecule type" value="Genomic_DNA"/>
</dbReference>
<comment type="caution">
    <text evidence="3">The sequence shown here is derived from an EMBL/GenBank/DDBJ whole genome shotgun (WGS) entry which is preliminary data.</text>
</comment>
<reference evidence="4 5" key="1">
    <citation type="submission" date="2020-08" db="EMBL/GenBank/DDBJ databases">
        <title>Genomic Encyclopedia of Type Strains, Phase IV (KMG-V): Genome sequencing to study the core and pangenomes of soil and plant-associated prokaryotes.</title>
        <authorList>
            <person name="Whitman W."/>
        </authorList>
    </citation>
    <scope>NUCLEOTIDE SEQUENCE [LARGE SCALE GENOMIC DNA]</scope>
    <source>
        <strain evidence="2 5">SEMIA 471</strain>
        <strain evidence="3 4">SEMIA 489</strain>
    </source>
</reference>
<evidence type="ECO:0000313" key="3">
    <source>
        <dbReference type="EMBL" id="MBB4539379.1"/>
    </source>
</evidence>
<proteinExistence type="predicted"/>
<dbReference type="RefSeq" id="WP_183844585.1">
    <property type="nucleotide sequence ID" value="NZ_JACIHU010000030.1"/>
</dbReference>
<evidence type="ECO:0000313" key="5">
    <source>
        <dbReference type="Proteomes" id="UP000557344"/>
    </source>
</evidence>
<feature type="compositionally biased region" description="Basic residues" evidence="1">
    <location>
        <begin position="86"/>
        <end position="95"/>
    </location>
</feature>
<feature type="region of interest" description="Disordered" evidence="1">
    <location>
        <begin position="59"/>
        <end position="95"/>
    </location>
</feature>
<dbReference type="AlphaFoldDB" id="A0A7W6ZNJ0"/>
<accession>A0A7W6ZNJ0</accession>
<protein>
    <submittedName>
        <fullName evidence="3">Uncharacterized protein</fullName>
    </submittedName>
</protein>
<evidence type="ECO:0000313" key="4">
    <source>
        <dbReference type="Proteomes" id="UP000523431"/>
    </source>
</evidence>
<sequence>MLGGKFLDEDDKTLLKGGRKPCHVLSEASQSREAICGLVEPLCNSDETLLEAGRKLSKASSEAFQSRGALTGGKSLGKDDETLLKGGRKPCHAVS</sequence>